<dbReference type="GO" id="GO:0043565">
    <property type="term" value="F:sequence-specific DNA binding"/>
    <property type="evidence" value="ECO:0007669"/>
    <property type="project" value="InterPro"/>
</dbReference>
<sequence>MYERKLIEWNEDLENEYLYKVEDVWLGEKYRIIPQYGYGSMLRITVEPGVELVIFKDCTYTRKQGGRRKYDQKMIEITCITSGYAKMRFSVDEAFMSIDEKTLVFFDWSSPWVYYEGMSWSFSGVSIYVNVETLKSNVNARSSEIIEDGWEKLLARMFQDNPLYFRKSSFVHRALAQQLMSELQENMRNYLVLKSKVLQFVSLCIQEDTEILMLHTEEKRYGIIRAIKEKIDREITESLRVKALAAEFHLPIVDVQKGFKQVVGCTVYQYIQQQRMKKASELLQTTDNSITAIANEVGYSNPSKFTRVFKKVMCDTPLRYRKKYR</sequence>
<proteinExistence type="predicted"/>
<comment type="caution">
    <text evidence="5">The sequence shown here is derived from an EMBL/GenBank/DDBJ whole genome shotgun (WGS) entry which is preliminary data.</text>
</comment>
<keyword evidence="2" id="KW-0238">DNA-binding</keyword>
<dbReference type="InterPro" id="IPR020449">
    <property type="entry name" value="Tscrpt_reg_AraC-type_HTH"/>
</dbReference>
<evidence type="ECO:0000256" key="3">
    <source>
        <dbReference type="ARBA" id="ARBA00023163"/>
    </source>
</evidence>
<evidence type="ECO:0000313" key="6">
    <source>
        <dbReference type="Proteomes" id="UP000605259"/>
    </source>
</evidence>
<protein>
    <submittedName>
        <fullName evidence="5">AraC family transcriptional regulator</fullName>
    </submittedName>
</protein>
<dbReference type="PANTHER" id="PTHR47893">
    <property type="entry name" value="REGULATORY PROTEIN PCHR"/>
    <property type="match status" value="1"/>
</dbReference>
<dbReference type="SUPFAM" id="SSF46689">
    <property type="entry name" value="Homeodomain-like"/>
    <property type="match status" value="1"/>
</dbReference>
<dbReference type="EMBL" id="BMFK01000006">
    <property type="protein sequence ID" value="GGE83569.1"/>
    <property type="molecule type" value="Genomic_DNA"/>
</dbReference>
<evidence type="ECO:0000313" key="5">
    <source>
        <dbReference type="EMBL" id="GGE83569.1"/>
    </source>
</evidence>
<evidence type="ECO:0000256" key="1">
    <source>
        <dbReference type="ARBA" id="ARBA00023015"/>
    </source>
</evidence>
<keyword evidence="3" id="KW-0804">Transcription</keyword>
<dbReference type="InterPro" id="IPR009057">
    <property type="entry name" value="Homeodomain-like_sf"/>
</dbReference>
<dbReference type="PROSITE" id="PS01124">
    <property type="entry name" value="HTH_ARAC_FAMILY_2"/>
    <property type="match status" value="1"/>
</dbReference>
<dbReference type="Pfam" id="PF12833">
    <property type="entry name" value="HTH_18"/>
    <property type="match status" value="1"/>
</dbReference>
<keyword evidence="1" id="KW-0805">Transcription regulation</keyword>
<accession>A0A917ERS5</accession>
<organism evidence="5 6">
    <name type="scientific">Priestia taiwanensis</name>
    <dbReference type="NCBI Taxonomy" id="1347902"/>
    <lineage>
        <taxon>Bacteria</taxon>
        <taxon>Bacillati</taxon>
        <taxon>Bacillota</taxon>
        <taxon>Bacilli</taxon>
        <taxon>Bacillales</taxon>
        <taxon>Bacillaceae</taxon>
        <taxon>Priestia</taxon>
    </lineage>
</organism>
<dbReference type="Proteomes" id="UP000605259">
    <property type="component" value="Unassembled WGS sequence"/>
</dbReference>
<dbReference type="AlphaFoldDB" id="A0A917ERS5"/>
<gene>
    <name evidence="5" type="ORF">GCM10007140_36360</name>
</gene>
<name>A0A917ERS5_9BACI</name>
<dbReference type="PANTHER" id="PTHR47893:SF1">
    <property type="entry name" value="REGULATORY PROTEIN PCHR"/>
    <property type="match status" value="1"/>
</dbReference>
<reference evidence="5" key="1">
    <citation type="journal article" date="2014" name="Int. J. Syst. Evol. Microbiol.">
        <title>Complete genome sequence of Corynebacterium casei LMG S-19264T (=DSM 44701T), isolated from a smear-ripened cheese.</title>
        <authorList>
            <consortium name="US DOE Joint Genome Institute (JGI-PGF)"/>
            <person name="Walter F."/>
            <person name="Albersmeier A."/>
            <person name="Kalinowski J."/>
            <person name="Ruckert C."/>
        </authorList>
    </citation>
    <scope>NUCLEOTIDE SEQUENCE</scope>
    <source>
        <strain evidence="5">CGMCC 1.12698</strain>
    </source>
</reference>
<evidence type="ECO:0000259" key="4">
    <source>
        <dbReference type="PROSITE" id="PS01124"/>
    </source>
</evidence>
<feature type="domain" description="HTH araC/xylS-type" evidence="4">
    <location>
        <begin position="225"/>
        <end position="323"/>
    </location>
</feature>
<dbReference type="RefSeq" id="WP_188389929.1">
    <property type="nucleotide sequence ID" value="NZ_BMFK01000006.1"/>
</dbReference>
<dbReference type="InterPro" id="IPR053142">
    <property type="entry name" value="PchR_regulatory_protein"/>
</dbReference>
<dbReference type="Gene3D" id="1.10.10.60">
    <property type="entry name" value="Homeodomain-like"/>
    <property type="match status" value="2"/>
</dbReference>
<dbReference type="SMART" id="SM00342">
    <property type="entry name" value="HTH_ARAC"/>
    <property type="match status" value="1"/>
</dbReference>
<dbReference type="InterPro" id="IPR018060">
    <property type="entry name" value="HTH_AraC"/>
</dbReference>
<evidence type="ECO:0000256" key="2">
    <source>
        <dbReference type="ARBA" id="ARBA00023125"/>
    </source>
</evidence>
<keyword evidence="6" id="KW-1185">Reference proteome</keyword>
<reference evidence="5" key="2">
    <citation type="submission" date="2020-09" db="EMBL/GenBank/DDBJ databases">
        <authorList>
            <person name="Sun Q."/>
            <person name="Zhou Y."/>
        </authorList>
    </citation>
    <scope>NUCLEOTIDE SEQUENCE</scope>
    <source>
        <strain evidence="5">CGMCC 1.12698</strain>
    </source>
</reference>
<dbReference type="GO" id="GO:0003700">
    <property type="term" value="F:DNA-binding transcription factor activity"/>
    <property type="evidence" value="ECO:0007669"/>
    <property type="project" value="InterPro"/>
</dbReference>
<dbReference type="PRINTS" id="PR00032">
    <property type="entry name" value="HTHARAC"/>
</dbReference>